<evidence type="ECO:0000313" key="7">
    <source>
        <dbReference type="EMBL" id="QKK79839.1"/>
    </source>
</evidence>
<feature type="domain" description="Sigma-54 factor interaction" evidence="6">
    <location>
        <begin position="193"/>
        <end position="422"/>
    </location>
</feature>
<dbReference type="InterPro" id="IPR003593">
    <property type="entry name" value="AAA+_ATPase"/>
</dbReference>
<dbReference type="GO" id="GO:0006355">
    <property type="term" value="P:regulation of DNA-templated transcription"/>
    <property type="evidence" value="ECO:0007669"/>
    <property type="project" value="InterPro"/>
</dbReference>
<evidence type="ECO:0000256" key="1">
    <source>
        <dbReference type="ARBA" id="ARBA00022741"/>
    </source>
</evidence>
<dbReference type="CDD" id="cd00009">
    <property type="entry name" value="AAA"/>
    <property type="match status" value="1"/>
</dbReference>
<dbReference type="FunFam" id="3.40.50.300:FF:000006">
    <property type="entry name" value="DNA-binding transcriptional regulator NtrC"/>
    <property type="match status" value="1"/>
</dbReference>
<gene>
    <name evidence="7" type="ORF">MP3633_1104</name>
</gene>
<dbReference type="PANTHER" id="PTHR32071:SF117">
    <property type="entry name" value="PTS-DEPENDENT DIHYDROXYACETONE KINASE OPERON REGULATORY PROTEIN-RELATED"/>
    <property type="match status" value="1"/>
</dbReference>
<evidence type="ECO:0000256" key="5">
    <source>
        <dbReference type="ARBA" id="ARBA00023163"/>
    </source>
</evidence>
<dbReference type="Proteomes" id="UP000509371">
    <property type="component" value="Chromosome"/>
</dbReference>
<dbReference type="PROSITE" id="PS00675">
    <property type="entry name" value="SIGMA54_INTERACT_1"/>
    <property type="match status" value="1"/>
</dbReference>
<keyword evidence="5" id="KW-0804">Transcription</keyword>
<evidence type="ECO:0000256" key="3">
    <source>
        <dbReference type="ARBA" id="ARBA00023015"/>
    </source>
</evidence>
<dbReference type="Gene3D" id="1.10.10.60">
    <property type="entry name" value="Homeodomain-like"/>
    <property type="match status" value="1"/>
</dbReference>
<dbReference type="InterPro" id="IPR009057">
    <property type="entry name" value="Homeodomain-like_sf"/>
</dbReference>
<dbReference type="InterPro" id="IPR002078">
    <property type="entry name" value="Sigma_54_int"/>
</dbReference>
<evidence type="ECO:0000256" key="4">
    <source>
        <dbReference type="ARBA" id="ARBA00023125"/>
    </source>
</evidence>
<dbReference type="InterPro" id="IPR025944">
    <property type="entry name" value="Sigma_54_int_dom_CS"/>
</dbReference>
<dbReference type="Gene3D" id="3.40.50.300">
    <property type="entry name" value="P-loop containing nucleotide triphosphate hydrolases"/>
    <property type="match status" value="1"/>
</dbReference>
<dbReference type="SMART" id="SM00382">
    <property type="entry name" value="AAA"/>
    <property type="match status" value="1"/>
</dbReference>
<accession>A0A859CZR3</accession>
<dbReference type="KEGG" id="mpri:MP3633_1104"/>
<organism evidence="7 8">
    <name type="scientific">Marinomonas primoryensis</name>
    <dbReference type="NCBI Taxonomy" id="178399"/>
    <lineage>
        <taxon>Bacteria</taxon>
        <taxon>Pseudomonadati</taxon>
        <taxon>Pseudomonadota</taxon>
        <taxon>Gammaproteobacteria</taxon>
        <taxon>Oceanospirillales</taxon>
        <taxon>Oceanospirillaceae</taxon>
        <taxon>Marinomonas</taxon>
    </lineage>
</organism>
<evidence type="ECO:0000256" key="2">
    <source>
        <dbReference type="ARBA" id="ARBA00022840"/>
    </source>
</evidence>
<dbReference type="PROSITE" id="PS00676">
    <property type="entry name" value="SIGMA54_INTERACT_2"/>
    <property type="match status" value="1"/>
</dbReference>
<dbReference type="RefSeq" id="WP_176334759.1">
    <property type="nucleotide sequence ID" value="NZ_BAAAEF010000029.1"/>
</dbReference>
<reference evidence="7 8" key="1">
    <citation type="submission" date="2020-06" db="EMBL/GenBank/DDBJ databases">
        <authorList>
            <person name="Voronona O.L."/>
            <person name="Aksenova E.I."/>
            <person name="Kunda M.S."/>
            <person name="Semenov A.N."/>
            <person name="Ryzhova N."/>
        </authorList>
    </citation>
    <scope>NUCLEOTIDE SEQUENCE [LARGE SCALE GENOMIC DNA]</scope>
    <source>
        <strain evidence="7 8">MPKMM3633</strain>
    </source>
</reference>
<keyword evidence="4" id="KW-0238">DNA-binding</keyword>
<dbReference type="PROSITE" id="PS50045">
    <property type="entry name" value="SIGMA54_INTERACT_4"/>
    <property type="match status" value="1"/>
</dbReference>
<dbReference type="SUPFAM" id="SSF46689">
    <property type="entry name" value="Homeodomain-like"/>
    <property type="match status" value="1"/>
</dbReference>
<dbReference type="InterPro" id="IPR025662">
    <property type="entry name" value="Sigma_54_int_dom_ATP-bd_1"/>
</dbReference>
<sequence>MSRWFKAATELVLIRNSAELLVKLIEVTRKELALDSVYVLKASQDGRFFEYCQNEKKLTWSVFDFNHPFSHVIRSDSSMTLQHSELLYWQENSEFNQLIGTIDILEKVTIIPMFAENKQLQTILVLHSGIDQMGSIETHQEFLNTLSVCANHFQLLHEIEMKKCSSKQLFQSLVEVEEGNKKNHMANGLANTLIGNSDVMKKLRQQVVSAAASHLSVMIQGDTGTGKELVSRAVHDLSTHSKAEFVAINCAAIPEHLLESELFGYIKGAFSGADKDKKGLLADANGGTLFLDEIGDMPIALQAKLLRVLESKKYRPLGAEKELSSNFRLVVATHVNLKEHVSNGKFRKDLYYRIYQYPIILPKLSDRIEDVELLSRYFINNYNTEHKYTVRGLHHKALDYLMSYQFPGNVRELKHLIEYGCTQTEDGEQVIFSHIIDRLDKNLGSEGIAVLEIGIGSKIISDLKGALKEYETNIITSRLREFDGDRAKTAESLGIPKRTLADKCLKLEIVSND</sequence>
<keyword evidence="1" id="KW-0547">Nucleotide-binding</keyword>
<dbReference type="InterPro" id="IPR025943">
    <property type="entry name" value="Sigma_54_int_dom_ATP-bd_2"/>
</dbReference>
<dbReference type="SUPFAM" id="SSF52540">
    <property type="entry name" value="P-loop containing nucleoside triphosphate hydrolases"/>
    <property type="match status" value="1"/>
</dbReference>
<dbReference type="InterPro" id="IPR027417">
    <property type="entry name" value="P-loop_NTPase"/>
</dbReference>
<dbReference type="EMBL" id="CP054301">
    <property type="protein sequence ID" value="QKK79839.1"/>
    <property type="molecule type" value="Genomic_DNA"/>
</dbReference>
<proteinExistence type="predicted"/>
<dbReference type="InterPro" id="IPR058031">
    <property type="entry name" value="AAA_lid_NorR"/>
</dbReference>
<dbReference type="AlphaFoldDB" id="A0A859CZR3"/>
<dbReference type="Gene3D" id="1.10.8.60">
    <property type="match status" value="1"/>
</dbReference>
<dbReference type="Pfam" id="PF00158">
    <property type="entry name" value="Sigma54_activat"/>
    <property type="match status" value="1"/>
</dbReference>
<dbReference type="GO" id="GO:0005524">
    <property type="term" value="F:ATP binding"/>
    <property type="evidence" value="ECO:0007669"/>
    <property type="project" value="UniProtKB-KW"/>
</dbReference>
<dbReference type="GO" id="GO:0003677">
    <property type="term" value="F:DNA binding"/>
    <property type="evidence" value="ECO:0007669"/>
    <property type="project" value="UniProtKB-KW"/>
</dbReference>
<keyword evidence="2" id="KW-0067">ATP-binding</keyword>
<keyword evidence="3" id="KW-0805">Transcription regulation</keyword>
<dbReference type="PANTHER" id="PTHR32071">
    <property type="entry name" value="TRANSCRIPTIONAL REGULATORY PROTEIN"/>
    <property type="match status" value="1"/>
</dbReference>
<protein>
    <recommendedName>
        <fullName evidence="6">Sigma-54 factor interaction domain-containing protein</fullName>
    </recommendedName>
</protein>
<name>A0A859CZR3_9GAMM</name>
<evidence type="ECO:0000259" key="6">
    <source>
        <dbReference type="PROSITE" id="PS50045"/>
    </source>
</evidence>
<dbReference type="PROSITE" id="PS00688">
    <property type="entry name" value="SIGMA54_INTERACT_3"/>
    <property type="match status" value="1"/>
</dbReference>
<evidence type="ECO:0000313" key="8">
    <source>
        <dbReference type="Proteomes" id="UP000509371"/>
    </source>
</evidence>
<dbReference type="Pfam" id="PF25601">
    <property type="entry name" value="AAA_lid_14"/>
    <property type="match status" value="1"/>
</dbReference>